<reference evidence="9 10" key="1">
    <citation type="submission" date="2014-12" db="EMBL/GenBank/DDBJ databases">
        <title>Draft genome sequence of Paenibacillus kamchatkensis strain B-2647.</title>
        <authorList>
            <person name="Karlyshev A.V."/>
            <person name="Kudryashova E.B."/>
        </authorList>
    </citation>
    <scope>NUCLEOTIDE SEQUENCE [LARGE SCALE GENOMIC DNA]</scope>
    <source>
        <strain evidence="9 10">VKM B-2647</strain>
    </source>
</reference>
<name>A0ABR5AN58_9BACL</name>
<keyword evidence="2 7" id="KW-0813">Transport</keyword>
<feature type="domain" description="ABC transmembrane type-1" evidence="8">
    <location>
        <begin position="73"/>
        <end position="279"/>
    </location>
</feature>
<organism evidence="9 10">
    <name type="scientific">Gordoniibacillus kamchatkensis</name>
    <dbReference type="NCBI Taxonomy" id="1590651"/>
    <lineage>
        <taxon>Bacteria</taxon>
        <taxon>Bacillati</taxon>
        <taxon>Bacillota</taxon>
        <taxon>Bacilli</taxon>
        <taxon>Bacillales</taxon>
        <taxon>Paenibacillaceae</taxon>
        <taxon>Gordoniibacillus</taxon>
    </lineage>
</organism>
<evidence type="ECO:0000256" key="7">
    <source>
        <dbReference type="RuleBase" id="RU363032"/>
    </source>
</evidence>
<comment type="similarity">
    <text evidence="7">Belongs to the binding-protein-dependent transport system permease family.</text>
</comment>
<dbReference type="CDD" id="cd06261">
    <property type="entry name" value="TM_PBP2"/>
    <property type="match status" value="1"/>
</dbReference>
<protein>
    <submittedName>
        <fullName evidence="9">ABC transporter permease</fullName>
    </submittedName>
</protein>
<dbReference type="RefSeq" id="WP_041044770.1">
    <property type="nucleotide sequence ID" value="NZ_JXAK01000001.1"/>
</dbReference>
<comment type="subcellular location">
    <subcellularLocation>
        <location evidence="1 7">Cell membrane</location>
        <topology evidence="1 7">Multi-pass membrane protein</topology>
    </subcellularLocation>
</comment>
<dbReference type="SUPFAM" id="SSF161098">
    <property type="entry name" value="MetI-like"/>
    <property type="match status" value="1"/>
</dbReference>
<feature type="transmembrane region" description="Helical" evidence="7">
    <location>
        <begin position="12"/>
        <end position="33"/>
    </location>
</feature>
<accession>A0ABR5AN58</accession>
<dbReference type="EMBL" id="JXAK01000001">
    <property type="protein sequence ID" value="KIL42452.1"/>
    <property type="molecule type" value="Genomic_DNA"/>
</dbReference>
<evidence type="ECO:0000256" key="3">
    <source>
        <dbReference type="ARBA" id="ARBA00022475"/>
    </source>
</evidence>
<evidence type="ECO:0000313" key="9">
    <source>
        <dbReference type="EMBL" id="KIL42452.1"/>
    </source>
</evidence>
<dbReference type="PANTHER" id="PTHR43744:SF9">
    <property type="entry name" value="POLYGALACTURONAN_RHAMNOGALACTURONAN TRANSPORT SYSTEM PERMEASE PROTEIN YTCP"/>
    <property type="match status" value="1"/>
</dbReference>
<feature type="transmembrane region" description="Helical" evidence="7">
    <location>
        <begin position="181"/>
        <end position="203"/>
    </location>
</feature>
<dbReference type="InterPro" id="IPR035906">
    <property type="entry name" value="MetI-like_sf"/>
</dbReference>
<dbReference type="Gene3D" id="1.10.3720.10">
    <property type="entry name" value="MetI-like"/>
    <property type="match status" value="1"/>
</dbReference>
<evidence type="ECO:0000313" key="10">
    <source>
        <dbReference type="Proteomes" id="UP000031967"/>
    </source>
</evidence>
<feature type="transmembrane region" description="Helical" evidence="7">
    <location>
        <begin position="139"/>
        <end position="160"/>
    </location>
</feature>
<dbReference type="Proteomes" id="UP000031967">
    <property type="component" value="Unassembled WGS sequence"/>
</dbReference>
<evidence type="ECO:0000256" key="6">
    <source>
        <dbReference type="ARBA" id="ARBA00023136"/>
    </source>
</evidence>
<evidence type="ECO:0000259" key="8">
    <source>
        <dbReference type="PROSITE" id="PS50928"/>
    </source>
</evidence>
<evidence type="ECO:0000256" key="2">
    <source>
        <dbReference type="ARBA" id="ARBA00022448"/>
    </source>
</evidence>
<feature type="transmembrane region" description="Helical" evidence="7">
    <location>
        <begin position="72"/>
        <end position="97"/>
    </location>
</feature>
<evidence type="ECO:0000256" key="1">
    <source>
        <dbReference type="ARBA" id="ARBA00004651"/>
    </source>
</evidence>
<keyword evidence="3" id="KW-1003">Cell membrane</keyword>
<keyword evidence="6 7" id="KW-0472">Membrane</keyword>
<feature type="transmembrane region" description="Helical" evidence="7">
    <location>
        <begin position="259"/>
        <end position="279"/>
    </location>
</feature>
<keyword evidence="5 7" id="KW-1133">Transmembrane helix</keyword>
<dbReference type="Pfam" id="PF00528">
    <property type="entry name" value="BPD_transp_1"/>
    <property type="match status" value="1"/>
</dbReference>
<proteinExistence type="inferred from homology"/>
<comment type="caution">
    <text evidence="9">The sequence shown here is derived from an EMBL/GenBank/DDBJ whole genome shotgun (WGS) entry which is preliminary data.</text>
</comment>
<dbReference type="PROSITE" id="PS50928">
    <property type="entry name" value="ABC_TM1"/>
    <property type="match status" value="1"/>
</dbReference>
<feature type="transmembrane region" description="Helical" evidence="7">
    <location>
        <begin position="109"/>
        <end position="127"/>
    </location>
</feature>
<dbReference type="InterPro" id="IPR000515">
    <property type="entry name" value="MetI-like"/>
</dbReference>
<dbReference type="PANTHER" id="PTHR43744">
    <property type="entry name" value="ABC TRANSPORTER PERMEASE PROTEIN MG189-RELATED-RELATED"/>
    <property type="match status" value="1"/>
</dbReference>
<keyword evidence="10" id="KW-1185">Reference proteome</keyword>
<sequence>MAARRFTVSKLLIGIVLTAIALTMFVPIMNLIAKSLSNPDKVHLLHGYDILPKGFSLINYQVVLSNPIVGRALFNSLFITTIGTCLSLFFTTITAYVLTRKNLVGKTPIMIFLIVIMIFEPGIVQEYMVVKDLHLLDSLWAMVLYRTINVYYLIIMMRFLEDIPDSLLEAGKMDGAGHMTMFWRIVMPLARVPLLTIGMFYAIARWNEFFKSSIFLSSRENTVLQVLLRQFVVERDTTTLVGAVDLLKNNHIAQLDSSALKAATIVIAMIPILMLYPIILKYYTNGVMEGGIKE</sequence>
<evidence type="ECO:0000256" key="5">
    <source>
        <dbReference type="ARBA" id="ARBA00022989"/>
    </source>
</evidence>
<keyword evidence="4 7" id="KW-0812">Transmembrane</keyword>
<gene>
    <name evidence="9" type="ORF">SD70_00645</name>
</gene>
<evidence type="ECO:0000256" key="4">
    <source>
        <dbReference type="ARBA" id="ARBA00022692"/>
    </source>
</evidence>